<evidence type="ECO:0000259" key="1">
    <source>
        <dbReference type="PROSITE" id="PS50995"/>
    </source>
</evidence>
<dbReference type="InterPro" id="IPR036390">
    <property type="entry name" value="WH_DNA-bd_sf"/>
</dbReference>
<dbReference type="Proteomes" id="UP000638849">
    <property type="component" value="Unassembled WGS sequence"/>
</dbReference>
<dbReference type="PANTHER" id="PTHR33164">
    <property type="entry name" value="TRANSCRIPTIONAL REGULATOR, MARR FAMILY"/>
    <property type="match status" value="1"/>
</dbReference>
<name>A0ABS0RLB6_9ACTN</name>
<organism evidence="2 3">
    <name type="scientific">Streptomyces javensis</name>
    <dbReference type="NCBI Taxonomy" id="114698"/>
    <lineage>
        <taxon>Bacteria</taxon>
        <taxon>Bacillati</taxon>
        <taxon>Actinomycetota</taxon>
        <taxon>Actinomycetes</taxon>
        <taxon>Kitasatosporales</taxon>
        <taxon>Streptomycetaceae</taxon>
        <taxon>Streptomyces</taxon>
        <taxon>Streptomyces violaceusniger group</taxon>
    </lineage>
</organism>
<accession>A0ABS0RLB6</accession>
<keyword evidence="3" id="KW-1185">Reference proteome</keyword>
<protein>
    <submittedName>
        <fullName evidence="2">MarR family transcriptional regulator</fullName>
    </submittedName>
</protein>
<sequence length="93" mass="10062">PSTAMRMIDRLVAAGMAARGVSAEDRRTSVISLTKGGRRIVGEATERRRQEIARIVEAMPPGQRRHLIDALQAFTEAGGEPTVPDGSQAHANW</sequence>
<dbReference type="PANTHER" id="PTHR33164:SF94">
    <property type="entry name" value="TRANSCRIPTIONAL REGULATORY PROTEIN-RELATED"/>
    <property type="match status" value="1"/>
</dbReference>
<proteinExistence type="predicted"/>
<feature type="non-terminal residue" evidence="2">
    <location>
        <position position="1"/>
    </location>
</feature>
<comment type="caution">
    <text evidence="2">The sequence shown here is derived from an EMBL/GenBank/DDBJ whole genome shotgun (WGS) entry which is preliminary data.</text>
</comment>
<dbReference type="InterPro" id="IPR000835">
    <property type="entry name" value="HTH_MarR-typ"/>
</dbReference>
<evidence type="ECO:0000313" key="2">
    <source>
        <dbReference type="EMBL" id="MBI0317437.1"/>
    </source>
</evidence>
<dbReference type="PROSITE" id="PS50995">
    <property type="entry name" value="HTH_MARR_2"/>
    <property type="match status" value="1"/>
</dbReference>
<reference evidence="2 3" key="1">
    <citation type="submission" date="2020-12" db="EMBL/GenBank/DDBJ databases">
        <authorList>
            <person name="Kusuma A.B."/>
            <person name="Nouioui I."/>
            <person name="Goodfellow M."/>
        </authorList>
    </citation>
    <scope>NUCLEOTIDE SEQUENCE [LARGE SCALE GENOMIC DNA]</scope>
    <source>
        <strain evidence="2 3">DSM 41764</strain>
    </source>
</reference>
<feature type="domain" description="HTH marR-type" evidence="1">
    <location>
        <begin position="1"/>
        <end position="76"/>
    </location>
</feature>
<dbReference type="EMBL" id="JAEEAQ010000418">
    <property type="protein sequence ID" value="MBI0317437.1"/>
    <property type="molecule type" value="Genomic_DNA"/>
</dbReference>
<gene>
    <name evidence="2" type="ORF">JBF12_31535</name>
</gene>
<dbReference type="InterPro" id="IPR039422">
    <property type="entry name" value="MarR/SlyA-like"/>
</dbReference>
<dbReference type="InterPro" id="IPR036388">
    <property type="entry name" value="WH-like_DNA-bd_sf"/>
</dbReference>
<dbReference type="SUPFAM" id="SSF46785">
    <property type="entry name" value="Winged helix' DNA-binding domain"/>
    <property type="match status" value="1"/>
</dbReference>
<evidence type="ECO:0000313" key="3">
    <source>
        <dbReference type="Proteomes" id="UP000638849"/>
    </source>
</evidence>
<dbReference type="RefSeq" id="WP_369010967.1">
    <property type="nucleotide sequence ID" value="NZ_JAEEAQ010000418.1"/>
</dbReference>
<dbReference type="Gene3D" id="1.10.10.10">
    <property type="entry name" value="Winged helix-like DNA-binding domain superfamily/Winged helix DNA-binding domain"/>
    <property type="match status" value="1"/>
</dbReference>